<dbReference type="PANTHER" id="PTHR44167:SF24">
    <property type="entry name" value="SERINE_THREONINE-PROTEIN KINASE CHK2"/>
    <property type="match status" value="1"/>
</dbReference>
<gene>
    <name evidence="2" type="ORF">AOQ84DRAFT_373689</name>
</gene>
<dbReference type="OrthoDB" id="4062651at2759"/>
<dbReference type="Pfam" id="PF00069">
    <property type="entry name" value="Pkinase"/>
    <property type="match status" value="1"/>
</dbReference>
<keyword evidence="3" id="KW-1185">Reference proteome</keyword>
<dbReference type="Gene3D" id="3.30.200.20">
    <property type="entry name" value="Phosphorylase Kinase, domain 1"/>
    <property type="match status" value="1"/>
</dbReference>
<evidence type="ECO:0000259" key="1">
    <source>
        <dbReference type="PROSITE" id="PS50011"/>
    </source>
</evidence>
<dbReference type="GO" id="GO:0005634">
    <property type="term" value="C:nucleus"/>
    <property type="evidence" value="ECO:0007669"/>
    <property type="project" value="TreeGrafter"/>
</dbReference>
<keyword evidence="2" id="KW-0808">Transferase</keyword>
<dbReference type="CDD" id="cd00180">
    <property type="entry name" value="PKc"/>
    <property type="match status" value="1"/>
</dbReference>
<reference evidence="2 3" key="1">
    <citation type="journal article" date="2016" name="Nat. Commun.">
        <title>Ectomycorrhizal ecology is imprinted in the genome of the dominant symbiotic fungus Cenococcum geophilum.</title>
        <authorList>
            <consortium name="DOE Joint Genome Institute"/>
            <person name="Peter M."/>
            <person name="Kohler A."/>
            <person name="Ohm R.A."/>
            <person name="Kuo A."/>
            <person name="Krutzmann J."/>
            <person name="Morin E."/>
            <person name="Arend M."/>
            <person name="Barry K.W."/>
            <person name="Binder M."/>
            <person name="Choi C."/>
            <person name="Clum A."/>
            <person name="Copeland A."/>
            <person name="Grisel N."/>
            <person name="Haridas S."/>
            <person name="Kipfer T."/>
            <person name="LaButti K."/>
            <person name="Lindquist E."/>
            <person name="Lipzen A."/>
            <person name="Maire R."/>
            <person name="Meier B."/>
            <person name="Mihaltcheva S."/>
            <person name="Molinier V."/>
            <person name="Murat C."/>
            <person name="Poggeler S."/>
            <person name="Quandt C.A."/>
            <person name="Sperisen C."/>
            <person name="Tritt A."/>
            <person name="Tisserant E."/>
            <person name="Crous P.W."/>
            <person name="Henrissat B."/>
            <person name="Nehls U."/>
            <person name="Egli S."/>
            <person name="Spatafora J.W."/>
            <person name="Grigoriev I.V."/>
            <person name="Martin F.M."/>
        </authorList>
    </citation>
    <scope>NUCLEOTIDE SEQUENCE [LARGE SCALE GENOMIC DNA]</scope>
    <source>
        <strain evidence="2 3">CBS 207.34</strain>
    </source>
</reference>
<dbReference type="InterPro" id="IPR000719">
    <property type="entry name" value="Prot_kinase_dom"/>
</dbReference>
<dbReference type="Gene3D" id="1.10.510.10">
    <property type="entry name" value="Transferase(Phosphotransferase) domain 1"/>
    <property type="match status" value="1"/>
</dbReference>
<dbReference type="PROSITE" id="PS50011">
    <property type="entry name" value="PROTEIN_KINASE_DOM"/>
    <property type="match status" value="1"/>
</dbReference>
<evidence type="ECO:0000313" key="2">
    <source>
        <dbReference type="EMBL" id="OCL11775.1"/>
    </source>
</evidence>
<keyword evidence="2" id="KW-0418">Kinase</keyword>
<name>A0A8E2F7J4_9PEZI</name>
<sequence length="446" mass="50276">MFWNVQSLDLNFSSTKMAEKRDHPQNLLPPLQIMNYSSPDKPDNYRISPITPTLVGNNEEKSVFEDWSGRGTHVDFAADETVPLVQGRFLGHGVNGGVWETHCKGVALAWKKKYCRRKIGDAERKEIMILKKLDHNHIVKLVGTYTHRQFLGLLLWPVAVCDMATFFEDFETMCLENHITNGEQSARLKALGLPCESSASVYRSGSDFLCSIIGCLASAVAYLHEQKVRHKDLKPSNVLLSRNNLWVTDFGTSTDFSLLSTSATENGERGTPKYFAPEVAAFKPNGRSADVFSLGCIFLEILTMGKFAHMAPMKALHPTVDGSFQNNLGQRDQWLQILQSGSSRYRHLLCEIQQMLDLDPQRRPTALEVKNHLMFINYFRDDHGRAQLFGDCCATPFLTAQEHAEELDSLHKASSAKIMSYQKQIDFLLAEAGGMGRYNELHVRVD</sequence>
<protein>
    <submittedName>
        <fullName evidence="2">Kinase-like protein</fullName>
    </submittedName>
</protein>
<feature type="domain" description="Protein kinase" evidence="1">
    <location>
        <begin position="84"/>
        <end position="375"/>
    </location>
</feature>
<dbReference type="PANTHER" id="PTHR44167">
    <property type="entry name" value="OVARIAN-SPECIFIC SERINE/THREONINE-PROTEIN KINASE LOK-RELATED"/>
    <property type="match status" value="1"/>
</dbReference>
<dbReference type="GO" id="GO:0004674">
    <property type="term" value="F:protein serine/threonine kinase activity"/>
    <property type="evidence" value="ECO:0007669"/>
    <property type="project" value="TreeGrafter"/>
</dbReference>
<proteinExistence type="predicted"/>
<dbReference type="AlphaFoldDB" id="A0A8E2F7J4"/>
<dbReference type="EMBL" id="KV748991">
    <property type="protein sequence ID" value="OCL11775.1"/>
    <property type="molecule type" value="Genomic_DNA"/>
</dbReference>
<dbReference type="InterPro" id="IPR008271">
    <property type="entry name" value="Ser/Thr_kinase_AS"/>
</dbReference>
<accession>A0A8E2F7J4</accession>
<dbReference type="Proteomes" id="UP000250140">
    <property type="component" value="Unassembled WGS sequence"/>
</dbReference>
<dbReference type="GO" id="GO:0005524">
    <property type="term" value="F:ATP binding"/>
    <property type="evidence" value="ECO:0007669"/>
    <property type="project" value="InterPro"/>
</dbReference>
<organism evidence="2 3">
    <name type="scientific">Glonium stellatum</name>
    <dbReference type="NCBI Taxonomy" id="574774"/>
    <lineage>
        <taxon>Eukaryota</taxon>
        <taxon>Fungi</taxon>
        <taxon>Dikarya</taxon>
        <taxon>Ascomycota</taxon>
        <taxon>Pezizomycotina</taxon>
        <taxon>Dothideomycetes</taxon>
        <taxon>Pleosporomycetidae</taxon>
        <taxon>Gloniales</taxon>
        <taxon>Gloniaceae</taxon>
        <taxon>Glonium</taxon>
    </lineage>
</organism>
<dbReference type="SUPFAM" id="SSF56112">
    <property type="entry name" value="Protein kinase-like (PK-like)"/>
    <property type="match status" value="1"/>
</dbReference>
<evidence type="ECO:0000313" key="3">
    <source>
        <dbReference type="Proteomes" id="UP000250140"/>
    </source>
</evidence>
<dbReference type="SMART" id="SM00220">
    <property type="entry name" value="S_TKc"/>
    <property type="match status" value="1"/>
</dbReference>
<dbReference type="GO" id="GO:0044773">
    <property type="term" value="P:mitotic DNA damage checkpoint signaling"/>
    <property type="evidence" value="ECO:0007669"/>
    <property type="project" value="TreeGrafter"/>
</dbReference>
<dbReference type="InterPro" id="IPR011009">
    <property type="entry name" value="Kinase-like_dom_sf"/>
</dbReference>
<dbReference type="PROSITE" id="PS00108">
    <property type="entry name" value="PROTEIN_KINASE_ST"/>
    <property type="match status" value="1"/>
</dbReference>